<dbReference type="InterPro" id="IPR029058">
    <property type="entry name" value="AB_hydrolase_fold"/>
</dbReference>
<evidence type="ECO:0000313" key="3">
    <source>
        <dbReference type="EMBL" id="GGB13414.1"/>
    </source>
</evidence>
<gene>
    <name evidence="3" type="ORF">GCM10010979_29790</name>
</gene>
<dbReference type="InterPro" id="IPR000639">
    <property type="entry name" value="Epox_hydrolase-like"/>
</dbReference>
<dbReference type="PRINTS" id="PR00412">
    <property type="entry name" value="EPOXHYDRLASE"/>
</dbReference>
<accession>A0A916WN12</accession>
<keyword evidence="1 3" id="KW-0378">Hydrolase</keyword>
<dbReference type="Gene3D" id="3.40.50.1820">
    <property type="entry name" value="alpha/beta hydrolase"/>
    <property type="match status" value="1"/>
</dbReference>
<evidence type="ECO:0000313" key="4">
    <source>
        <dbReference type="Proteomes" id="UP000606922"/>
    </source>
</evidence>
<reference evidence="3" key="1">
    <citation type="journal article" date="2014" name="Int. J. Syst. Evol. Microbiol.">
        <title>Complete genome sequence of Corynebacterium casei LMG S-19264T (=DSM 44701T), isolated from a smear-ripened cheese.</title>
        <authorList>
            <consortium name="US DOE Joint Genome Institute (JGI-PGF)"/>
            <person name="Walter F."/>
            <person name="Albersmeier A."/>
            <person name="Kalinowski J."/>
            <person name="Ruckert C."/>
        </authorList>
    </citation>
    <scope>NUCLEOTIDE SEQUENCE</scope>
    <source>
        <strain evidence="3">CGMCC 1.12813</strain>
    </source>
</reference>
<keyword evidence="4" id="KW-1185">Reference proteome</keyword>
<dbReference type="Proteomes" id="UP000606922">
    <property type="component" value="Unassembled WGS sequence"/>
</dbReference>
<feature type="domain" description="AB hydrolase-1" evidence="2">
    <location>
        <begin position="23"/>
        <end position="273"/>
    </location>
</feature>
<dbReference type="EMBL" id="BMGB01000002">
    <property type="protein sequence ID" value="GGB13414.1"/>
    <property type="molecule type" value="Genomic_DNA"/>
</dbReference>
<dbReference type="RefSeq" id="WP_188511551.1">
    <property type="nucleotide sequence ID" value="NZ_BMGB01000002.1"/>
</dbReference>
<dbReference type="InterPro" id="IPR000073">
    <property type="entry name" value="AB_hydrolase_1"/>
</dbReference>
<proteinExistence type="predicted"/>
<organism evidence="3 4">
    <name type="scientific">Conyzicola nivalis</name>
    <dbReference type="NCBI Taxonomy" id="1477021"/>
    <lineage>
        <taxon>Bacteria</taxon>
        <taxon>Bacillati</taxon>
        <taxon>Actinomycetota</taxon>
        <taxon>Actinomycetes</taxon>
        <taxon>Micrococcales</taxon>
        <taxon>Microbacteriaceae</taxon>
        <taxon>Conyzicola</taxon>
    </lineage>
</organism>
<reference evidence="3" key="2">
    <citation type="submission" date="2020-09" db="EMBL/GenBank/DDBJ databases">
        <authorList>
            <person name="Sun Q."/>
            <person name="Zhou Y."/>
        </authorList>
    </citation>
    <scope>NUCLEOTIDE SEQUENCE</scope>
    <source>
        <strain evidence="3">CGMCC 1.12813</strain>
    </source>
</reference>
<sequence>MPLIQTEHAEIEYLDDGPSDGRPVVLLHGFPDVAATWDDVVAFLPEGCRIIRPTLRGVGRSRVTDPAARSAQVAALATDVLHLTAALDLEPFVLVGHDWGARAAHAVAVLEPGRVTGLVTLSTAYGPGAGLTEDEKLDDAAVAWYRYWLCTSVGADAFRRDPAALVRWAWAKWSPGLAVSSAQLDAVLGSIENDQFADDVVHYYRHGIGEAPGSPVYEASQRVLDGWPVIDVPATFLIGTDDGCETLAPARTNAGLFAQGRELVELAGAGHFLTRERPREVADSVLSHLD</sequence>
<name>A0A916WN12_9MICO</name>
<dbReference type="GO" id="GO:0016787">
    <property type="term" value="F:hydrolase activity"/>
    <property type="evidence" value="ECO:0007669"/>
    <property type="project" value="UniProtKB-KW"/>
</dbReference>
<evidence type="ECO:0000259" key="2">
    <source>
        <dbReference type="Pfam" id="PF00561"/>
    </source>
</evidence>
<protein>
    <submittedName>
        <fullName evidence="3">Alpha/beta hydrolase</fullName>
    </submittedName>
</protein>
<dbReference type="PANTHER" id="PTHR43329">
    <property type="entry name" value="EPOXIDE HYDROLASE"/>
    <property type="match status" value="1"/>
</dbReference>
<dbReference type="AlphaFoldDB" id="A0A916WN12"/>
<comment type="caution">
    <text evidence="3">The sequence shown here is derived from an EMBL/GenBank/DDBJ whole genome shotgun (WGS) entry which is preliminary data.</text>
</comment>
<evidence type="ECO:0000256" key="1">
    <source>
        <dbReference type="ARBA" id="ARBA00022801"/>
    </source>
</evidence>
<dbReference type="Pfam" id="PF00561">
    <property type="entry name" value="Abhydrolase_1"/>
    <property type="match status" value="1"/>
</dbReference>
<dbReference type="SUPFAM" id="SSF53474">
    <property type="entry name" value="alpha/beta-Hydrolases"/>
    <property type="match status" value="1"/>
</dbReference>